<reference evidence="3" key="1">
    <citation type="submission" date="2017-06" db="EMBL/GenBank/DDBJ databases">
        <title>Genome sequencing of pathogenic and non-pathogenic strains within Bisgaard taxon 40.</title>
        <authorList>
            <person name="Ladner J.T."/>
            <person name="Lovett S.P."/>
            <person name="Koroleva G."/>
            <person name="Lorch J.M."/>
        </authorList>
    </citation>
    <scope>NUCLEOTIDE SEQUENCE</scope>
    <source>
        <strain evidence="3">27576-1-I1</strain>
    </source>
</reference>
<dbReference type="InterPro" id="IPR006506">
    <property type="entry name" value="CHP01619"/>
</dbReference>
<protein>
    <submittedName>
        <fullName evidence="3">TIGR01619 family protein</fullName>
    </submittedName>
</protein>
<dbReference type="SUPFAM" id="SSF89946">
    <property type="entry name" value="Hypothetical protein VC0424"/>
    <property type="match status" value="1"/>
</dbReference>
<organism evidence="3 4">
    <name type="scientific">Mergibacter septicus</name>
    <dbReference type="NCBI Taxonomy" id="221402"/>
    <lineage>
        <taxon>Bacteria</taxon>
        <taxon>Pseudomonadati</taxon>
        <taxon>Pseudomonadota</taxon>
        <taxon>Gammaproteobacteria</taxon>
        <taxon>Pasteurellales</taxon>
        <taxon>Pasteurellaceae</taxon>
        <taxon>Mergibacter</taxon>
    </lineage>
</organism>
<evidence type="ECO:0000313" key="4">
    <source>
        <dbReference type="Proteomes" id="UP000955338"/>
    </source>
</evidence>
<dbReference type="Gene3D" id="3.30.70.970">
    <property type="entry name" value="RraB-like"/>
    <property type="match status" value="1"/>
</dbReference>
<dbReference type="Proteomes" id="UP000955338">
    <property type="component" value="Chromosome"/>
</dbReference>
<accession>A0A8D4J0W6</accession>
<dbReference type="RefSeq" id="WP_261920268.1">
    <property type="nucleotide sequence ID" value="NZ_CP022011.1"/>
</dbReference>
<feature type="domain" description="Regulator of ribonuclease activity B" evidence="2">
    <location>
        <begin position="148"/>
        <end position="248"/>
    </location>
</feature>
<evidence type="ECO:0000313" key="3">
    <source>
        <dbReference type="EMBL" id="QDJ15217.1"/>
    </source>
</evidence>
<sequence>MKDTTTNFQSYRSLLNDKIALFSVNLSLANRYEEGKNVTCVHFSIPYTANESGLPNKDIYQEHLETLFRILIQLEALDDIFYAGHVINNGKTNIYFYSDDPSYLVESLAFFEQVEQIEQQFDHDWDIYYNFLLPSPLELNIHSTLENLEILQQQGEDLSLPHVIEHSFQFENEEDMYLFIQNNELTQLADFQIHYTEQPVYLEYQQQYLYLVMLKHKISLHDNAIFKLVEELDYLAYQHNGLYQSWKTIPSVHTKHIIH</sequence>
<dbReference type="EMBL" id="CP022011">
    <property type="protein sequence ID" value="QDJ15217.1"/>
    <property type="molecule type" value="Genomic_DNA"/>
</dbReference>
<dbReference type="Pfam" id="PF06877">
    <property type="entry name" value="RraB"/>
    <property type="match status" value="1"/>
</dbReference>
<dbReference type="NCBIfam" id="TIGR01619">
    <property type="entry name" value="hyp_HI0040"/>
    <property type="match status" value="1"/>
</dbReference>
<dbReference type="InterPro" id="IPR036701">
    <property type="entry name" value="RraB-like_sf"/>
</dbReference>
<evidence type="ECO:0000259" key="2">
    <source>
        <dbReference type="Pfam" id="PF06877"/>
    </source>
</evidence>
<feature type="domain" description="DUF695" evidence="1">
    <location>
        <begin position="7"/>
        <end position="133"/>
    </location>
</feature>
<dbReference type="InterPro" id="IPR009671">
    <property type="entry name" value="RraB_dom"/>
</dbReference>
<dbReference type="AlphaFoldDB" id="A0A8D4J0W6"/>
<keyword evidence="4" id="KW-1185">Reference proteome</keyword>
<dbReference type="InterPro" id="IPR016097">
    <property type="entry name" value="DUF695"/>
</dbReference>
<evidence type="ECO:0000259" key="1">
    <source>
        <dbReference type="Pfam" id="PF05117"/>
    </source>
</evidence>
<gene>
    <name evidence="3" type="ORF">CEP48_07165</name>
</gene>
<name>A0A8D4J0W6_9PAST</name>
<dbReference type="Pfam" id="PF05117">
    <property type="entry name" value="DUF695"/>
    <property type="match status" value="1"/>
</dbReference>
<proteinExistence type="predicted"/>